<gene>
    <name evidence="1" type="ORF">LSALG_LOCUS31437</name>
</gene>
<dbReference type="EMBL" id="OX465083">
    <property type="protein sequence ID" value="CAI9292359.1"/>
    <property type="molecule type" value="Genomic_DNA"/>
</dbReference>
<dbReference type="Proteomes" id="UP001177003">
    <property type="component" value="Chromosome 7"/>
</dbReference>
<protein>
    <submittedName>
        <fullName evidence="1">Uncharacterized protein</fullName>
    </submittedName>
</protein>
<reference evidence="1" key="1">
    <citation type="submission" date="2023-04" db="EMBL/GenBank/DDBJ databases">
        <authorList>
            <person name="Vijverberg K."/>
            <person name="Xiong W."/>
            <person name="Schranz E."/>
        </authorList>
    </citation>
    <scope>NUCLEOTIDE SEQUENCE</scope>
</reference>
<keyword evidence="2" id="KW-1185">Reference proteome</keyword>
<name>A0AA36EDN9_LACSI</name>
<sequence length="230" mass="26421">MTGWVEAEVDPQKQIIVVDIPYSDATTDQSIPDTVVVPLNVVYPSSCFEGEISQEDPQGIDNYIDSDNVQLDPRKRKASFSGGAYDDEAGSSFAAAAGDLSASPPKTKRKLIFDLNELLETRILPIKVKKIFKNDMEKQHIVSYLNDRIDRRNFRDVLTRRSKPDRIIILICTKARNESLKLHLVRKKTKYEYNEVFYAHELVKFGYNKWIQIQEIIDKYKGVHAQEVKL</sequence>
<evidence type="ECO:0000313" key="1">
    <source>
        <dbReference type="EMBL" id="CAI9292359.1"/>
    </source>
</evidence>
<proteinExistence type="predicted"/>
<accession>A0AA36EDN9</accession>
<organism evidence="1 2">
    <name type="scientific">Lactuca saligna</name>
    <name type="common">Willowleaf lettuce</name>
    <dbReference type="NCBI Taxonomy" id="75948"/>
    <lineage>
        <taxon>Eukaryota</taxon>
        <taxon>Viridiplantae</taxon>
        <taxon>Streptophyta</taxon>
        <taxon>Embryophyta</taxon>
        <taxon>Tracheophyta</taxon>
        <taxon>Spermatophyta</taxon>
        <taxon>Magnoliopsida</taxon>
        <taxon>eudicotyledons</taxon>
        <taxon>Gunneridae</taxon>
        <taxon>Pentapetalae</taxon>
        <taxon>asterids</taxon>
        <taxon>campanulids</taxon>
        <taxon>Asterales</taxon>
        <taxon>Asteraceae</taxon>
        <taxon>Cichorioideae</taxon>
        <taxon>Cichorieae</taxon>
        <taxon>Lactucinae</taxon>
        <taxon>Lactuca</taxon>
    </lineage>
</organism>
<dbReference type="AlphaFoldDB" id="A0AA36EDN9"/>
<evidence type="ECO:0000313" key="2">
    <source>
        <dbReference type="Proteomes" id="UP001177003"/>
    </source>
</evidence>